<name>A0AAV4TTW8_9ARAC</name>
<dbReference type="GO" id="GO:0008270">
    <property type="term" value="F:zinc ion binding"/>
    <property type="evidence" value="ECO:0007669"/>
    <property type="project" value="UniProtKB-KW"/>
</dbReference>
<comment type="function">
    <text evidence="1">May be involved in transcriptional regulation.</text>
</comment>
<evidence type="ECO:0000256" key="11">
    <source>
        <dbReference type="ARBA" id="ARBA00023242"/>
    </source>
</evidence>
<dbReference type="InterPro" id="IPR036236">
    <property type="entry name" value="Znf_C2H2_sf"/>
</dbReference>
<dbReference type="Pfam" id="PF00096">
    <property type="entry name" value="zf-C2H2"/>
    <property type="match status" value="3"/>
</dbReference>
<keyword evidence="7" id="KW-0862">Zinc</keyword>
<dbReference type="SMART" id="SM00355">
    <property type="entry name" value="ZnF_C2H2"/>
    <property type="match status" value="4"/>
</dbReference>
<dbReference type="GO" id="GO:0003677">
    <property type="term" value="F:DNA binding"/>
    <property type="evidence" value="ECO:0007669"/>
    <property type="project" value="UniProtKB-KW"/>
</dbReference>
<accession>A0AAV4TTW8</accession>
<dbReference type="InterPro" id="IPR013087">
    <property type="entry name" value="Znf_C2H2_type"/>
</dbReference>
<feature type="domain" description="C2H2-type" evidence="13">
    <location>
        <begin position="225"/>
        <end position="252"/>
    </location>
</feature>
<dbReference type="InterPro" id="IPR050331">
    <property type="entry name" value="Zinc_finger"/>
</dbReference>
<feature type="domain" description="C2H2-type" evidence="13">
    <location>
        <begin position="197"/>
        <end position="224"/>
    </location>
</feature>
<comment type="similarity">
    <text evidence="3">Belongs to the krueppel C2H2-type zinc-finger protein family.</text>
</comment>
<comment type="caution">
    <text evidence="14">The sequence shown here is derived from an EMBL/GenBank/DDBJ whole genome shotgun (WGS) entry which is preliminary data.</text>
</comment>
<evidence type="ECO:0000256" key="12">
    <source>
        <dbReference type="PROSITE-ProRule" id="PRU00042"/>
    </source>
</evidence>
<keyword evidence="10" id="KW-0804">Transcription</keyword>
<dbReference type="FunFam" id="3.30.160.60:FF:001485">
    <property type="entry name" value="Krueppel-related zinc finger protein"/>
    <property type="match status" value="1"/>
</dbReference>
<comment type="subcellular location">
    <subcellularLocation>
        <location evidence="2">Nucleus</location>
    </subcellularLocation>
</comment>
<dbReference type="PANTHER" id="PTHR16515">
    <property type="entry name" value="PR DOMAIN ZINC FINGER PROTEIN"/>
    <property type="match status" value="1"/>
</dbReference>
<evidence type="ECO:0000256" key="5">
    <source>
        <dbReference type="ARBA" id="ARBA00022737"/>
    </source>
</evidence>
<evidence type="ECO:0000313" key="15">
    <source>
        <dbReference type="Proteomes" id="UP001054837"/>
    </source>
</evidence>
<dbReference type="AlphaFoldDB" id="A0AAV4TTW8"/>
<organism evidence="14 15">
    <name type="scientific">Caerostris darwini</name>
    <dbReference type="NCBI Taxonomy" id="1538125"/>
    <lineage>
        <taxon>Eukaryota</taxon>
        <taxon>Metazoa</taxon>
        <taxon>Ecdysozoa</taxon>
        <taxon>Arthropoda</taxon>
        <taxon>Chelicerata</taxon>
        <taxon>Arachnida</taxon>
        <taxon>Araneae</taxon>
        <taxon>Araneomorphae</taxon>
        <taxon>Entelegynae</taxon>
        <taxon>Araneoidea</taxon>
        <taxon>Araneidae</taxon>
        <taxon>Caerostris</taxon>
    </lineage>
</organism>
<evidence type="ECO:0000256" key="3">
    <source>
        <dbReference type="ARBA" id="ARBA00006991"/>
    </source>
</evidence>
<reference evidence="14 15" key="1">
    <citation type="submission" date="2021-06" db="EMBL/GenBank/DDBJ databases">
        <title>Caerostris darwini draft genome.</title>
        <authorList>
            <person name="Kono N."/>
            <person name="Arakawa K."/>
        </authorList>
    </citation>
    <scope>NUCLEOTIDE SEQUENCE [LARGE SCALE GENOMIC DNA]</scope>
</reference>
<dbReference type="FunFam" id="3.30.160.60:FF:001049">
    <property type="entry name" value="zinc finger protein 319"/>
    <property type="match status" value="1"/>
</dbReference>
<keyword evidence="6 12" id="KW-0863">Zinc-finger</keyword>
<dbReference type="FunFam" id="3.30.160.60:FF:000966">
    <property type="entry name" value="ZFP90 zinc finger protein"/>
    <property type="match status" value="1"/>
</dbReference>
<keyword evidence="15" id="KW-1185">Reference proteome</keyword>
<evidence type="ECO:0000256" key="7">
    <source>
        <dbReference type="ARBA" id="ARBA00022833"/>
    </source>
</evidence>
<dbReference type="PROSITE" id="PS00028">
    <property type="entry name" value="ZINC_FINGER_C2H2_1"/>
    <property type="match status" value="3"/>
</dbReference>
<sequence length="300" mass="34177">MDYEALWPSLLQSSSSTQQNILRDIYQRTDCEETAAAVMPSQQGVANQNPYNPETSDFPFPHIQENELAPTHLKQQSEVNNVFINQYPQNYEPSNPKRPDNPAKPIATRCVLPGFQETFGRRNPMSNTILPSANSVNCEQNSEEKNLDLCTGVCEQNADEPQKTKNTLHKCSRCPMKFKRKHYLVSHERVPNVEKPYVCSFCDKVFINTGNLATHIRTHTGEKPFSCDKCGKCFPDSSNLSKHFGTHTGEKPYACNKCNKTYSENRDLKHHMLKHADKERCKCYYCGYEFSSKESLGGHP</sequence>
<evidence type="ECO:0000313" key="14">
    <source>
        <dbReference type="EMBL" id="GIY48481.1"/>
    </source>
</evidence>
<dbReference type="EMBL" id="BPLQ01010117">
    <property type="protein sequence ID" value="GIY48481.1"/>
    <property type="molecule type" value="Genomic_DNA"/>
</dbReference>
<evidence type="ECO:0000256" key="8">
    <source>
        <dbReference type="ARBA" id="ARBA00023015"/>
    </source>
</evidence>
<evidence type="ECO:0000259" key="13">
    <source>
        <dbReference type="PROSITE" id="PS50157"/>
    </source>
</evidence>
<evidence type="ECO:0000256" key="10">
    <source>
        <dbReference type="ARBA" id="ARBA00023163"/>
    </source>
</evidence>
<dbReference type="Gene3D" id="3.30.160.60">
    <property type="entry name" value="Classic Zinc Finger"/>
    <property type="match status" value="4"/>
</dbReference>
<dbReference type="GO" id="GO:0010468">
    <property type="term" value="P:regulation of gene expression"/>
    <property type="evidence" value="ECO:0007669"/>
    <property type="project" value="TreeGrafter"/>
</dbReference>
<proteinExistence type="inferred from homology"/>
<dbReference type="SUPFAM" id="SSF57667">
    <property type="entry name" value="beta-beta-alpha zinc fingers"/>
    <property type="match status" value="3"/>
</dbReference>
<keyword evidence="5" id="KW-0677">Repeat</keyword>
<keyword evidence="9" id="KW-0238">DNA-binding</keyword>
<evidence type="ECO:0000256" key="9">
    <source>
        <dbReference type="ARBA" id="ARBA00023125"/>
    </source>
</evidence>
<keyword evidence="11" id="KW-0539">Nucleus</keyword>
<keyword evidence="4" id="KW-0479">Metal-binding</keyword>
<evidence type="ECO:0000256" key="6">
    <source>
        <dbReference type="ARBA" id="ARBA00022771"/>
    </source>
</evidence>
<evidence type="ECO:0000256" key="2">
    <source>
        <dbReference type="ARBA" id="ARBA00004123"/>
    </source>
</evidence>
<evidence type="ECO:0000256" key="4">
    <source>
        <dbReference type="ARBA" id="ARBA00022723"/>
    </source>
</evidence>
<evidence type="ECO:0000256" key="1">
    <source>
        <dbReference type="ARBA" id="ARBA00003767"/>
    </source>
</evidence>
<protein>
    <recommendedName>
        <fullName evidence="13">C2H2-type domain-containing protein</fullName>
    </recommendedName>
</protein>
<dbReference type="Proteomes" id="UP001054837">
    <property type="component" value="Unassembled WGS sequence"/>
</dbReference>
<keyword evidence="8" id="KW-0805">Transcription regulation</keyword>
<dbReference type="GO" id="GO:0005634">
    <property type="term" value="C:nucleus"/>
    <property type="evidence" value="ECO:0007669"/>
    <property type="project" value="UniProtKB-SubCell"/>
</dbReference>
<feature type="domain" description="C2H2-type" evidence="13">
    <location>
        <begin position="253"/>
        <end position="280"/>
    </location>
</feature>
<gene>
    <name evidence="14" type="ORF">CDAR_585221</name>
</gene>
<dbReference type="PANTHER" id="PTHR16515:SF66">
    <property type="entry name" value="C2H2-TYPE DOMAIN-CONTAINING PROTEIN"/>
    <property type="match status" value="1"/>
</dbReference>
<feature type="domain" description="C2H2-type" evidence="13">
    <location>
        <begin position="169"/>
        <end position="196"/>
    </location>
</feature>
<dbReference type="PROSITE" id="PS50157">
    <property type="entry name" value="ZINC_FINGER_C2H2_2"/>
    <property type="match status" value="4"/>
</dbReference>